<dbReference type="EMBL" id="BK015561">
    <property type="protein sequence ID" value="DAE12977.1"/>
    <property type="molecule type" value="Genomic_DNA"/>
</dbReference>
<protein>
    <submittedName>
        <fullName evidence="1">Uncharacterized protein</fullName>
    </submittedName>
</protein>
<proteinExistence type="predicted"/>
<evidence type="ECO:0000313" key="1">
    <source>
        <dbReference type="EMBL" id="DAE12977.1"/>
    </source>
</evidence>
<reference evidence="1" key="1">
    <citation type="journal article" date="2021" name="Proc. Natl. Acad. Sci. U.S.A.">
        <title>A Catalog of Tens of Thousands of Viruses from Human Metagenomes Reveals Hidden Associations with Chronic Diseases.</title>
        <authorList>
            <person name="Tisza M.J."/>
            <person name="Buck C.B."/>
        </authorList>
    </citation>
    <scope>NUCLEOTIDE SEQUENCE</scope>
    <source>
        <strain evidence="1">Ct2DO6</strain>
    </source>
</reference>
<name>A0A8S5Q2C5_9CAUD</name>
<accession>A0A8S5Q2C5</accession>
<sequence>MIHTGLNKRTGVCRPPYTDNFISSQSVTLAVRS</sequence>
<organism evidence="1">
    <name type="scientific">Myoviridae sp. ct2DO6</name>
    <dbReference type="NCBI Taxonomy" id="2825020"/>
    <lineage>
        <taxon>Viruses</taxon>
        <taxon>Duplodnaviria</taxon>
        <taxon>Heunggongvirae</taxon>
        <taxon>Uroviricota</taxon>
        <taxon>Caudoviricetes</taxon>
    </lineage>
</organism>